<organism evidence="1 2">
    <name type="scientific">Clostridium subterminale</name>
    <dbReference type="NCBI Taxonomy" id="1550"/>
    <lineage>
        <taxon>Bacteria</taxon>
        <taxon>Bacillati</taxon>
        <taxon>Bacillota</taxon>
        <taxon>Clostridia</taxon>
        <taxon>Eubacteriales</taxon>
        <taxon>Clostridiaceae</taxon>
        <taxon>Clostridium</taxon>
    </lineage>
</organism>
<name>A0ABP3W5T7_CLOSU</name>
<sequence length="56" mass="5004">MTNIQAVDPSICAISCASVGGFGCIAMCAATLGLGSALGIAASGSAATAGGAAGTL</sequence>
<dbReference type="Proteomes" id="UP001501047">
    <property type="component" value="Unassembled WGS sequence"/>
</dbReference>
<dbReference type="RefSeq" id="WP_343826773.1">
    <property type="nucleotide sequence ID" value="NZ_BAAACI010000006.1"/>
</dbReference>
<comment type="caution">
    <text evidence="1">The sequence shown here is derived from an EMBL/GenBank/DDBJ whole genome shotgun (WGS) entry which is preliminary data.</text>
</comment>
<dbReference type="EMBL" id="BAAACI010000006">
    <property type="protein sequence ID" value="GAA0774716.1"/>
    <property type="molecule type" value="Genomic_DNA"/>
</dbReference>
<proteinExistence type="predicted"/>
<accession>A0ABP3W5T7</accession>
<protein>
    <recommendedName>
        <fullName evidence="3">Bacteriocin</fullName>
    </recommendedName>
</protein>
<evidence type="ECO:0000313" key="1">
    <source>
        <dbReference type="EMBL" id="GAA0774716.1"/>
    </source>
</evidence>
<keyword evidence="2" id="KW-1185">Reference proteome</keyword>
<evidence type="ECO:0008006" key="3">
    <source>
        <dbReference type="Google" id="ProtNLM"/>
    </source>
</evidence>
<gene>
    <name evidence="1" type="ORF">GCM10008908_25030</name>
</gene>
<reference evidence="2" key="1">
    <citation type="journal article" date="2019" name="Int. J. Syst. Evol. Microbiol.">
        <title>The Global Catalogue of Microorganisms (GCM) 10K type strain sequencing project: providing services to taxonomists for standard genome sequencing and annotation.</title>
        <authorList>
            <consortium name="The Broad Institute Genomics Platform"/>
            <consortium name="The Broad Institute Genome Sequencing Center for Infectious Disease"/>
            <person name="Wu L."/>
            <person name="Ma J."/>
        </authorList>
    </citation>
    <scope>NUCLEOTIDE SEQUENCE [LARGE SCALE GENOMIC DNA]</scope>
    <source>
        <strain evidence="2">JCM 1417</strain>
    </source>
</reference>
<evidence type="ECO:0000313" key="2">
    <source>
        <dbReference type="Proteomes" id="UP001501047"/>
    </source>
</evidence>